<protein>
    <submittedName>
        <fullName evidence="1">Uncharacterized protein</fullName>
    </submittedName>
</protein>
<dbReference type="AlphaFoldDB" id="A0A0G0BZ82"/>
<evidence type="ECO:0000313" key="1">
    <source>
        <dbReference type="EMBL" id="KKP44210.1"/>
    </source>
</evidence>
<organism evidence="1 2">
    <name type="scientific">Candidatus Woesebacteria bacterium GW2011_GWB1_33_22</name>
    <dbReference type="NCBI Taxonomy" id="1618566"/>
    <lineage>
        <taxon>Bacteria</taxon>
        <taxon>Candidatus Woeseibacteriota</taxon>
    </lineage>
</organism>
<sequence>MAEDVVEVQTQIIQKEKDVLPKVSEAIGGKGEQNIDLSWIKDNISSIQQATAQGNHDKVFYPACGTDILRTMVAYDATEISAVDTDETLVPRIATQFEEAGIPLSINEIDEITQELTCTYEEKPRTIKFQKTDARLVISELAPGSVDVLHIFLPTGAESKISEDEGSRVANSLTLENYQLVSTGGFMVFDERSLTPLGETPSALLKIAGIEEQKITRRQPNTVLTSFYPTPDQISRMDRTGYIYHKTENVGNDLMNDMLQGLDHRLTSDYVFMEVARGGYDYLNAEEGNTDMGVALTNFTKDEDKQVDVVAESMTLHGVISENVQAYKSEQKAISRRQLQKIQEQYKEFLGAYQEVVIKLKAKTIDNTQALEELGIVQGEYGKESRKWPIALAYVQDTEKNGIKTREAVQQLANLDLTGL</sequence>
<accession>A0A0G0BZ82</accession>
<dbReference type="EMBL" id="LBOW01000010">
    <property type="protein sequence ID" value="KKP44210.1"/>
    <property type="molecule type" value="Genomic_DNA"/>
</dbReference>
<dbReference type="PATRIC" id="fig|1618566.3.peg.760"/>
<name>A0A0G0BZ82_9BACT</name>
<dbReference type="STRING" id="1618566.UR35_C0010G0002"/>
<evidence type="ECO:0000313" key="2">
    <source>
        <dbReference type="Proteomes" id="UP000034778"/>
    </source>
</evidence>
<dbReference type="Proteomes" id="UP000034778">
    <property type="component" value="Unassembled WGS sequence"/>
</dbReference>
<proteinExistence type="predicted"/>
<comment type="caution">
    <text evidence="1">The sequence shown here is derived from an EMBL/GenBank/DDBJ whole genome shotgun (WGS) entry which is preliminary data.</text>
</comment>
<reference evidence="1 2" key="1">
    <citation type="journal article" date="2015" name="Nature">
        <title>rRNA introns, odd ribosomes, and small enigmatic genomes across a large radiation of phyla.</title>
        <authorList>
            <person name="Brown C.T."/>
            <person name="Hug L.A."/>
            <person name="Thomas B.C."/>
            <person name="Sharon I."/>
            <person name="Castelle C.J."/>
            <person name="Singh A."/>
            <person name="Wilkins M.J."/>
            <person name="Williams K.H."/>
            <person name="Banfield J.F."/>
        </authorList>
    </citation>
    <scope>NUCLEOTIDE SEQUENCE [LARGE SCALE GENOMIC DNA]</scope>
</reference>
<gene>
    <name evidence="1" type="ORF">UR35_C0010G0002</name>
</gene>